<evidence type="ECO:0000256" key="2">
    <source>
        <dbReference type="ARBA" id="ARBA00022840"/>
    </source>
</evidence>
<dbReference type="GO" id="GO:0000150">
    <property type="term" value="F:DNA strand exchange activity"/>
    <property type="evidence" value="ECO:0007669"/>
    <property type="project" value="TreeGrafter"/>
</dbReference>
<accession>A0A9P6AWE0</accession>
<feature type="domain" description="RecA family profile 1" evidence="3">
    <location>
        <begin position="1"/>
        <end position="45"/>
    </location>
</feature>
<reference evidence="4" key="1">
    <citation type="journal article" date="2020" name="Nat. Commun.">
        <title>Large-scale genome sequencing of mycorrhizal fungi provides insights into the early evolution of symbiotic traits.</title>
        <authorList>
            <person name="Miyauchi S."/>
            <person name="Kiss E."/>
            <person name="Kuo A."/>
            <person name="Drula E."/>
            <person name="Kohler A."/>
            <person name="Sanchez-Garcia M."/>
            <person name="Morin E."/>
            <person name="Andreopoulos B."/>
            <person name="Barry K.W."/>
            <person name="Bonito G."/>
            <person name="Buee M."/>
            <person name="Carver A."/>
            <person name="Chen C."/>
            <person name="Cichocki N."/>
            <person name="Clum A."/>
            <person name="Culley D."/>
            <person name="Crous P.W."/>
            <person name="Fauchery L."/>
            <person name="Girlanda M."/>
            <person name="Hayes R.D."/>
            <person name="Keri Z."/>
            <person name="LaButti K."/>
            <person name="Lipzen A."/>
            <person name="Lombard V."/>
            <person name="Magnuson J."/>
            <person name="Maillard F."/>
            <person name="Murat C."/>
            <person name="Nolan M."/>
            <person name="Ohm R.A."/>
            <person name="Pangilinan J."/>
            <person name="Pereira M.F."/>
            <person name="Perotto S."/>
            <person name="Peter M."/>
            <person name="Pfister S."/>
            <person name="Riley R."/>
            <person name="Sitrit Y."/>
            <person name="Stielow J.B."/>
            <person name="Szollosi G."/>
            <person name="Zifcakova L."/>
            <person name="Stursova M."/>
            <person name="Spatafora J.W."/>
            <person name="Tedersoo L."/>
            <person name="Vaario L.M."/>
            <person name="Yamada A."/>
            <person name="Yan M."/>
            <person name="Wang P."/>
            <person name="Xu J."/>
            <person name="Bruns T."/>
            <person name="Baldrian P."/>
            <person name="Vilgalys R."/>
            <person name="Dunand C."/>
            <person name="Henrissat B."/>
            <person name="Grigoriev I.V."/>
            <person name="Hibbett D."/>
            <person name="Nagy L.G."/>
            <person name="Martin F.M."/>
        </authorList>
    </citation>
    <scope>NUCLEOTIDE SEQUENCE</scope>
    <source>
        <strain evidence="4">UP504</strain>
    </source>
</reference>
<dbReference type="Gene3D" id="3.40.50.300">
    <property type="entry name" value="P-loop containing nucleotide triphosphate hydrolases"/>
    <property type="match status" value="1"/>
</dbReference>
<dbReference type="GO" id="GO:0000730">
    <property type="term" value="P:DNA recombinase assembly"/>
    <property type="evidence" value="ECO:0007669"/>
    <property type="project" value="TreeGrafter"/>
</dbReference>
<evidence type="ECO:0000256" key="1">
    <source>
        <dbReference type="ARBA" id="ARBA00022741"/>
    </source>
</evidence>
<protein>
    <recommendedName>
        <fullName evidence="3">RecA family profile 1 domain-containing protein</fullName>
    </recommendedName>
</protein>
<dbReference type="PANTHER" id="PTHR22942:SF30">
    <property type="entry name" value="MEIOTIC RECOMBINATION PROTEIN DMC1_LIM15 HOMOLOG"/>
    <property type="match status" value="1"/>
</dbReference>
<evidence type="ECO:0000259" key="3">
    <source>
        <dbReference type="PROSITE" id="PS50162"/>
    </source>
</evidence>
<dbReference type="SUPFAM" id="SSF52540">
    <property type="entry name" value="P-loop containing nucleoside triphosphate hydrolases"/>
    <property type="match status" value="1"/>
</dbReference>
<dbReference type="GO" id="GO:0003690">
    <property type="term" value="F:double-stranded DNA binding"/>
    <property type="evidence" value="ECO:0007669"/>
    <property type="project" value="TreeGrafter"/>
</dbReference>
<dbReference type="AlphaFoldDB" id="A0A9P6AWE0"/>
<name>A0A9P6AWE0_9AGAM</name>
<dbReference type="OrthoDB" id="10251254at2759"/>
<evidence type="ECO:0000313" key="4">
    <source>
        <dbReference type="EMBL" id="KAF9513161.1"/>
    </source>
</evidence>
<dbReference type="GO" id="GO:0003697">
    <property type="term" value="F:single-stranded DNA binding"/>
    <property type="evidence" value="ECO:0007669"/>
    <property type="project" value="TreeGrafter"/>
</dbReference>
<proteinExistence type="predicted"/>
<dbReference type="InterPro" id="IPR027417">
    <property type="entry name" value="P-loop_NTPase"/>
</dbReference>
<comment type="caution">
    <text evidence="4">The sequence shown here is derived from an EMBL/GenBank/DDBJ whole genome shotgun (WGS) entry which is preliminary data.</text>
</comment>
<dbReference type="GO" id="GO:0000794">
    <property type="term" value="C:condensed nuclear chromosome"/>
    <property type="evidence" value="ECO:0007669"/>
    <property type="project" value="TreeGrafter"/>
</dbReference>
<sequence length="60" mass="6572">MALFRVDYSGRGELSERQQKLGQMLARLSKLSEEFNVAVLITNQVQADPGASAMFAGPSR</sequence>
<dbReference type="EMBL" id="MU128976">
    <property type="protein sequence ID" value="KAF9513161.1"/>
    <property type="molecule type" value="Genomic_DNA"/>
</dbReference>
<dbReference type="GO" id="GO:0006312">
    <property type="term" value="P:mitotic recombination"/>
    <property type="evidence" value="ECO:0007669"/>
    <property type="project" value="TreeGrafter"/>
</dbReference>
<gene>
    <name evidence="4" type="ORF">BS47DRAFT_1344541</name>
</gene>
<dbReference type="GO" id="GO:0140664">
    <property type="term" value="F:ATP-dependent DNA damage sensor activity"/>
    <property type="evidence" value="ECO:0007669"/>
    <property type="project" value="InterPro"/>
</dbReference>
<evidence type="ECO:0000313" key="5">
    <source>
        <dbReference type="Proteomes" id="UP000886523"/>
    </source>
</evidence>
<keyword evidence="5" id="KW-1185">Reference proteome</keyword>
<keyword evidence="2" id="KW-0067">ATP-binding</keyword>
<dbReference type="InterPro" id="IPR020588">
    <property type="entry name" value="RecA_ATP-bd"/>
</dbReference>
<dbReference type="PROSITE" id="PS50162">
    <property type="entry name" value="RECA_2"/>
    <property type="match status" value="1"/>
</dbReference>
<dbReference type="GO" id="GO:0005524">
    <property type="term" value="F:ATP binding"/>
    <property type="evidence" value="ECO:0007669"/>
    <property type="project" value="UniProtKB-KW"/>
</dbReference>
<keyword evidence="1" id="KW-0547">Nucleotide-binding</keyword>
<dbReference type="GO" id="GO:0007131">
    <property type="term" value="P:reciprocal meiotic recombination"/>
    <property type="evidence" value="ECO:0007669"/>
    <property type="project" value="TreeGrafter"/>
</dbReference>
<organism evidence="4 5">
    <name type="scientific">Hydnum rufescens UP504</name>
    <dbReference type="NCBI Taxonomy" id="1448309"/>
    <lineage>
        <taxon>Eukaryota</taxon>
        <taxon>Fungi</taxon>
        <taxon>Dikarya</taxon>
        <taxon>Basidiomycota</taxon>
        <taxon>Agaricomycotina</taxon>
        <taxon>Agaricomycetes</taxon>
        <taxon>Cantharellales</taxon>
        <taxon>Hydnaceae</taxon>
        <taxon>Hydnum</taxon>
    </lineage>
</organism>
<dbReference type="PANTHER" id="PTHR22942">
    <property type="entry name" value="RECA/RAD51/RADA DNA STRAND-PAIRING FAMILY MEMBER"/>
    <property type="match status" value="1"/>
</dbReference>
<dbReference type="Pfam" id="PF08423">
    <property type="entry name" value="Rad51"/>
    <property type="match status" value="1"/>
</dbReference>
<dbReference type="GO" id="GO:0042148">
    <property type="term" value="P:DNA strand invasion"/>
    <property type="evidence" value="ECO:0007669"/>
    <property type="project" value="TreeGrafter"/>
</dbReference>
<dbReference type="GO" id="GO:0070192">
    <property type="term" value="P:chromosome organization involved in meiotic cell cycle"/>
    <property type="evidence" value="ECO:0007669"/>
    <property type="project" value="TreeGrafter"/>
</dbReference>
<dbReference type="InterPro" id="IPR013632">
    <property type="entry name" value="Rad51_C"/>
</dbReference>
<dbReference type="Proteomes" id="UP000886523">
    <property type="component" value="Unassembled WGS sequence"/>
</dbReference>